<dbReference type="EMBL" id="ATLV01022651">
    <property type="status" value="NOT_ANNOTATED_CDS"/>
    <property type="molecule type" value="Genomic_DNA"/>
</dbReference>
<evidence type="ECO:0000256" key="11">
    <source>
        <dbReference type="ARBA" id="ARBA00023015"/>
    </source>
</evidence>
<feature type="region of interest" description="Disordered" evidence="16">
    <location>
        <begin position="1596"/>
        <end position="1630"/>
    </location>
</feature>
<dbReference type="VEuPathDB" id="VectorBase:ASIC015918"/>
<feature type="region of interest" description="Disordered" evidence="16">
    <location>
        <begin position="1989"/>
        <end position="2023"/>
    </location>
</feature>
<dbReference type="InterPro" id="IPR013083">
    <property type="entry name" value="Znf_RING/FYVE/PHD"/>
</dbReference>
<evidence type="ECO:0000256" key="2">
    <source>
        <dbReference type="ARBA" id="ARBA00022553"/>
    </source>
</evidence>
<protein>
    <submittedName>
        <fullName evidence="20">AGAP011192-PA-like protein</fullName>
    </submittedName>
    <submittedName>
        <fullName evidence="21">Histone-lysine N-methyltransferase</fullName>
    </submittedName>
</protein>
<feature type="compositionally biased region" description="Low complexity" evidence="16">
    <location>
        <begin position="1801"/>
        <end position="1815"/>
    </location>
</feature>
<feature type="region of interest" description="Disordered" evidence="16">
    <location>
        <begin position="1801"/>
        <end position="1950"/>
    </location>
</feature>
<dbReference type="Pfam" id="PF00856">
    <property type="entry name" value="SET"/>
    <property type="match status" value="1"/>
</dbReference>
<dbReference type="GO" id="GO:0042800">
    <property type="term" value="F:histone H3K4 methyltransferase activity"/>
    <property type="evidence" value="ECO:0007669"/>
    <property type="project" value="UniProtKB-ARBA"/>
</dbReference>
<feature type="compositionally biased region" description="Low complexity" evidence="16">
    <location>
        <begin position="1260"/>
        <end position="1270"/>
    </location>
</feature>
<feature type="region of interest" description="Disordered" evidence="16">
    <location>
        <begin position="1247"/>
        <end position="1298"/>
    </location>
</feature>
<feature type="compositionally biased region" description="Gly residues" evidence="16">
    <location>
        <begin position="1286"/>
        <end position="1298"/>
    </location>
</feature>
<dbReference type="Proteomes" id="UP000030765">
    <property type="component" value="Unassembled WGS sequence"/>
</dbReference>
<evidence type="ECO:0000313" key="21">
    <source>
        <dbReference type="EnsemblMetazoa" id="ASIC015918-PA"/>
    </source>
</evidence>
<feature type="compositionally biased region" description="Low complexity" evidence="16">
    <location>
        <begin position="353"/>
        <end position="371"/>
    </location>
</feature>
<evidence type="ECO:0000256" key="15">
    <source>
        <dbReference type="SAM" id="Coils"/>
    </source>
</evidence>
<feature type="compositionally biased region" description="Gly residues" evidence="16">
    <location>
        <begin position="1512"/>
        <end position="1526"/>
    </location>
</feature>
<feature type="compositionally biased region" description="Low complexity" evidence="16">
    <location>
        <begin position="330"/>
        <end position="343"/>
    </location>
</feature>
<feature type="compositionally biased region" description="Gly residues" evidence="16">
    <location>
        <begin position="1249"/>
        <end position="1259"/>
    </location>
</feature>
<evidence type="ECO:0000256" key="7">
    <source>
        <dbReference type="ARBA" id="ARBA00022737"/>
    </source>
</evidence>
<feature type="compositionally biased region" description="Polar residues" evidence="16">
    <location>
        <begin position="1493"/>
        <end position="1504"/>
    </location>
</feature>
<keyword evidence="10" id="KW-0156">Chromatin regulator</keyword>
<dbReference type="Pfam" id="PF05964">
    <property type="entry name" value="FYRN"/>
    <property type="match status" value="1"/>
</dbReference>
<feature type="compositionally biased region" description="Low complexity" evidence="16">
    <location>
        <begin position="1897"/>
        <end position="1916"/>
    </location>
</feature>
<feature type="domain" description="PHD-type" evidence="19">
    <location>
        <begin position="2528"/>
        <end position="2636"/>
    </location>
</feature>
<keyword evidence="7" id="KW-0677">Repeat</keyword>
<feature type="compositionally biased region" description="Polar residues" evidence="16">
    <location>
        <begin position="2856"/>
        <end position="2871"/>
    </location>
</feature>
<dbReference type="PANTHER" id="PTHR45888">
    <property type="entry name" value="HL01030P-RELATED"/>
    <property type="match status" value="1"/>
</dbReference>
<evidence type="ECO:0000256" key="16">
    <source>
        <dbReference type="SAM" id="MobiDB-lite"/>
    </source>
</evidence>
<keyword evidence="6" id="KW-0479">Metal-binding</keyword>
<feature type="compositionally biased region" description="Basic and acidic residues" evidence="16">
    <location>
        <begin position="2461"/>
        <end position="2470"/>
    </location>
</feature>
<evidence type="ECO:0000256" key="1">
    <source>
        <dbReference type="ARBA" id="ARBA00004123"/>
    </source>
</evidence>
<dbReference type="EnsemblMetazoa" id="ASIC015918-RA">
    <property type="protein sequence ID" value="ASIC015918-PA"/>
    <property type="gene ID" value="ASIC015918"/>
</dbReference>
<dbReference type="GO" id="GO:0005700">
    <property type="term" value="C:polytene chromosome"/>
    <property type="evidence" value="ECO:0007669"/>
    <property type="project" value="UniProtKB-ARBA"/>
</dbReference>
<evidence type="ECO:0000256" key="10">
    <source>
        <dbReference type="ARBA" id="ARBA00022853"/>
    </source>
</evidence>
<evidence type="ECO:0000256" key="12">
    <source>
        <dbReference type="ARBA" id="ARBA00023159"/>
    </source>
</evidence>
<accession>A0A084WCC1</accession>
<dbReference type="SUPFAM" id="SSF82199">
    <property type="entry name" value="SET domain"/>
    <property type="match status" value="1"/>
</dbReference>
<keyword evidence="15" id="KW-0175">Coiled coil</keyword>
<evidence type="ECO:0000256" key="6">
    <source>
        <dbReference type="ARBA" id="ARBA00022723"/>
    </source>
</evidence>
<dbReference type="SMART" id="SM00541">
    <property type="entry name" value="FYRN"/>
    <property type="match status" value="1"/>
</dbReference>
<evidence type="ECO:0000256" key="3">
    <source>
        <dbReference type="ARBA" id="ARBA00022603"/>
    </source>
</evidence>
<dbReference type="Gene3D" id="2.170.270.10">
    <property type="entry name" value="SET domain"/>
    <property type="match status" value="1"/>
</dbReference>
<feature type="compositionally biased region" description="Low complexity" evidence="16">
    <location>
        <begin position="1929"/>
        <end position="1943"/>
    </location>
</feature>
<keyword evidence="3" id="KW-0489">Methyltransferase</keyword>
<feature type="compositionally biased region" description="Low complexity" evidence="16">
    <location>
        <begin position="1419"/>
        <end position="1488"/>
    </location>
</feature>
<gene>
    <name evidence="20" type="ORF">ZHAS_00015918</name>
</gene>
<dbReference type="STRING" id="74873.A0A084WCC1"/>
<keyword evidence="4" id="KW-0808">Transferase</keyword>
<keyword evidence="9" id="KW-0862">Zinc</keyword>
<keyword evidence="14" id="KW-0539">Nucleus</keyword>
<dbReference type="InterPro" id="IPR001214">
    <property type="entry name" value="SET_dom"/>
</dbReference>
<feature type="compositionally biased region" description="Polar residues" evidence="16">
    <location>
        <begin position="375"/>
        <end position="402"/>
    </location>
</feature>
<dbReference type="FunFam" id="3.30.160.360:FF:000001">
    <property type="entry name" value="Histone-lysine N-methyltransferase"/>
    <property type="match status" value="1"/>
</dbReference>
<dbReference type="Gene3D" id="3.30.160.360">
    <property type="match status" value="1"/>
</dbReference>
<dbReference type="InterPro" id="IPR046341">
    <property type="entry name" value="SET_dom_sf"/>
</dbReference>
<dbReference type="CDD" id="cd15666">
    <property type="entry name" value="ePHD2_KMT2C_like"/>
    <property type="match status" value="1"/>
</dbReference>
<keyword evidence="8" id="KW-0863">Zinc-finger</keyword>
<feature type="region of interest" description="Disordered" evidence="16">
    <location>
        <begin position="940"/>
        <end position="960"/>
    </location>
</feature>
<reference evidence="20 22" key="1">
    <citation type="journal article" date="2014" name="BMC Genomics">
        <title>Genome sequence of Anopheles sinensis provides insight into genetics basis of mosquito competence for malaria parasites.</title>
        <authorList>
            <person name="Zhou D."/>
            <person name="Zhang D."/>
            <person name="Ding G."/>
            <person name="Shi L."/>
            <person name="Hou Q."/>
            <person name="Ye Y."/>
            <person name="Xu Y."/>
            <person name="Zhou H."/>
            <person name="Xiong C."/>
            <person name="Li S."/>
            <person name="Yu J."/>
            <person name="Hong S."/>
            <person name="Yu X."/>
            <person name="Zou P."/>
            <person name="Chen C."/>
            <person name="Chang X."/>
            <person name="Wang W."/>
            <person name="Lv Y."/>
            <person name="Sun Y."/>
            <person name="Ma L."/>
            <person name="Shen B."/>
            <person name="Zhu C."/>
        </authorList>
    </citation>
    <scope>NUCLEOTIDE SEQUENCE [LARGE SCALE GENOMIC DNA]</scope>
</reference>
<evidence type="ECO:0000256" key="13">
    <source>
        <dbReference type="ARBA" id="ARBA00023163"/>
    </source>
</evidence>
<evidence type="ECO:0000259" key="18">
    <source>
        <dbReference type="PROSITE" id="PS50868"/>
    </source>
</evidence>
<feature type="compositionally biased region" description="Polar residues" evidence="16">
    <location>
        <begin position="1816"/>
        <end position="1831"/>
    </location>
</feature>
<dbReference type="GO" id="GO:0044666">
    <property type="term" value="C:MLL3/4 complex"/>
    <property type="evidence" value="ECO:0007669"/>
    <property type="project" value="TreeGrafter"/>
</dbReference>
<evidence type="ECO:0000259" key="19">
    <source>
        <dbReference type="PROSITE" id="PS51805"/>
    </source>
</evidence>
<sequence length="3042" mass="323129">MEHHEQRLLLEDMVEQEKREQANQLQQVSEMPANLLADQQYDGMMNNPQGIVRGPQQSAGMVVNQLHQNQQQQQLQSPPGMHGQIQMQSPNGTQFMLQQQQQQQQQRMNTHWRPQTPVQTTAAAGAGTVLGGQISSQPIATNSQMAKTTTTLQTGAAATAVSSPATSTDPSANKSIPLFQANLQPQPPQPPETIATEQDRVLQINYENWLNQQNTVLSNQLKYYETEIVKLRKVKKQLNTKQRHLRKQGNELTDNDAKELQKITADHGIIQKQLENARRQQRQHSVILQDYKTKHPTSKPAASTPTPVGAPPGSSPAQSLIAPPSPLMSPSPSSQPGSLYQPPVQSPLGNPILQPNQSPLHSPSPLLSHSPGPASVNSVLQSPGGNHTNSNSAMSPYSTMQPSPRIGTPHSQIDENPFSPGPTGGPSPSPSIPGRLTSPAPRMTSPQHRVGGQQLVGATGRMHRNRITIVQKSLAGTMGAVTLKPVGQTLVDAEVSLNSVAHHGTDGDEAIIETFSTTPTGYEIVGSPLDSQIVAGGEYNLFSDDVVECVDSEDGGGGGTGGSSGGIMSSISKKDSRTVTVELLMDDSSKDKPLLGSSEIEIVESVDDSNITTTAEDFEAMIDSRPKEGTTADGGVSETASSAKSSETITVHQHQQQRKEEKGPEKTMTPTKEMTIVTVQHQQQNSPKPIAYPAGTISIQKTLMQNRPIVSAAHQRLVKDATETTAKLSIGNTTISVPILKKSFPMATASKTGGGAPDHQNAVSRAATTATTTKKILNTSGLSISNISKNSAGGTVIAVAGQKINTTSIVTLSSLNLNQSAPFITKTFARPGTGAVTIQQQKQLQAQQLAVGSQIKIQQAQALATQLSVANVAVASTNSSLTSTNTATSVQATTVSSQQHQPQIENIILKSKPKAPSPSLSYSKLSTLTVTQDTSLPTKIFEDDSISPDSSISQEDADQLPLEKAEATGSDSLGDAFLQATEAAPADGNQQQQPDAAAGKSKQNAPTTTAATTTTIASTIPVHVISKSRENSRSPILHGGERQSTPTGQRIVSSIPQLSPLSQPNELTLNAMNVSQQVRSIMSSINVSSATTVTASGASSGQQTSTPAATVASSNISTITFDTIISSKGDNMSKTETIASILKTVSGKTILPAAAIASNSANLIKVSEHQQQQQGGGMAAGPGLTTATITSIPGTKLITQQLQLSRIPGQTIGGGNNNILVVKQVRAPNKQTGPGGGHHQKQLVVLTQGGPGGQAGGGQQIKLQPHQQQQLASGNSVTIQSQPAGGNSGGAGGGTSGQGGSFVKITTATPTVVSASDSMLKTIVSVNVTPVSVSAAAPSTSILSATLSQPLLKSSNASAISTLLQNQLQNATAFRRSKSTDEAPGHHGQERGESASQILSKRLSLEAANVVKIEPVDSVSDDTNVSSSSSSMTSGSSGATLPTAPASVVGSSSAVAKPDASTGSGCKFSSMSSSTSSSSSSSSTGGMSKSEDSQNVLLKQLLQNSGGSSSSSGGGGGGGSSVGITGGSNPSVSSPAPSPSGRAVPSLITNQRAPSLGVVSSLQAQLARPVIPPSANPPAIQIISTQSIAAAITSTATSSSISTPSSSSTSSSLSMTTTPSTPIPSSSAASSTAMSSVTSATSSTPAAVVTPVETTKPKLISRETSFVSKPAGISSSHPTPNLAANMLAASIKKEEMLQAAAAAAAGFPNAGATIAQGTTVQVESGSITVTQIQTPQPVTSGGSQLPMVVSTKPPQQQQQQQQLTIQQHQQATNPNTIGPAGGTIGETNITIIKREIIANQSPQTTVQASTATTTALPTSGGISVTVTTKNTAGEPDSKRFAPSPVVASDSTTTSAPGSRPTTPQQQSTSRPASVTPRSGTPVEGKESEQTAGGQQQSPSIATTTTMSSSTVTTPSTMGPPTPLIMKSSPAAAAPAGGDQMAPGISSTNTAIATPANKEGQTQDAAPQVPEVPEKTAAELAIELKKKKRREYQKNRRQMQIQSNKDNQSHSQAKKKPKKSVKVEEDYDTCIDNLMAQLRQLPPMQILEPQLPRNYGVCPVFGTGDLAKFTNLKGYSIASGDLTGSYGSAQLPSVADFYNTKPFGVKDPPPEPVPTSTQRGFYDQEFAPIKFETEERHRYEFVRDRDLDSPDTIISTSSPECIRWESPICFPGLRLIKEEPAEDDQVTVYRQMSPVIPILAPIPIRLRKGMTLSAEGGGRPNGVFGSNESNKENEGGKDTVIGGIRSRFGPPTPLKDTSNVTVTLTLTSSAAEDIFGVLRDLANILDIPPPTTYQIVERTMSPTSQKLGLYRTKGRDGKEGTSIDIQTILNGSARFCRHCDVVILNSIIIAQASEFPLLSNGGSAAASSQELESEELYFCGEQCYRQFKWRPTNILDEDGDSTRTNEQTVLLPGGGEGPPGATALSGVEIKQEILEDVEMEEVASQNSSTTDASLSGERKKKHPDDGASERDVLIGAPPAKQVRGVRYKTYSPNCFPVQRFKKPTEKEITETLFRMSITVTPSPKMPDDTRRCIFCHTVGDGVADGPSRLLNYDVDKWVHLNCALWSDGVYETVNGALMNLENALQQSLTSVCAFCNNLGATIKCFKTRCANVYHLSCAMKDSCVFYKNKTTMCQAHAPKTEKDSELTTLSVQRRVYVDRDESRQVASVMHHSESSNLLRVGSLIFLNVGQLLPHQLQNFHTPNYIYPIGYKIIRFYWSMRHPNKRCQYICSIADVSGRPEFRVLVKETAEPDIELRDATPKAVWHRILEEMAQLRKNCHIVQLFPRYLTGEDLFGLTEPAVVRILESLPGIETLTDYRFKYGRNPLLELPLAINPSGAARTEAKLKHTLSWKKPHTQRTGSASQRPTFVPTSSPAGEVACPYSKQFVHSKSSQYKKMKQEWRNNVFLARSKIQGLGLYAARDLEKHTMVIEYIGEVIRTEVSELREKQYEAKNRGIYMFRLDEERVVDATLSGGLARYINHSCNPNCVTETVEVDRELRIIIFAKRRINRGEELSYDYKFDIEDDAHKISCMCGAPNCKKWMN</sequence>
<evidence type="ECO:0000313" key="22">
    <source>
        <dbReference type="Proteomes" id="UP000030765"/>
    </source>
</evidence>
<dbReference type="InterPro" id="IPR003616">
    <property type="entry name" value="Post-SET_dom"/>
</dbReference>
<feature type="region of interest" description="Disordered" evidence="16">
    <location>
        <begin position="2438"/>
        <end position="2470"/>
    </location>
</feature>
<feature type="compositionally biased region" description="Low complexity" evidence="16">
    <location>
        <begin position="298"/>
        <end position="307"/>
    </location>
</feature>
<dbReference type="CDD" id="cd19171">
    <property type="entry name" value="SET_KMT2C_2D"/>
    <property type="match status" value="1"/>
</dbReference>
<feature type="region of interest" description="Disordered" evidence="16">
    <location>
        <begin position="1734"/>
        <end position="1784"/>
    </location>
</feature>
<proteinExistence type="predicted"/>
<dbReference type="InterPro" id="IPR003888">
    <property type="entry name" value="FYrich_N"/>
</dbReference>
<keyword evidence="5" id="KW-0949">S-adenosyl-L-methionine</keyword>
<dbReference type="GO" id="GO:0098687">
    <property type="term" value="C:chromosomal region"/>
    <property type="evidence" value="ECO:0007669"/>
    <property type="project" value="UniProtKB-ARBA"/>
</dbReference>
<dbReference type="PROSITE" id="PS50280">
    <property type="entry name" value="SET"/>
    <property type="match status" value="1"/>
</dbReference>
<dbReference type="PROSITE" id="PS51542">
    <property type="entry name" value="FYRN"/>
    <property type="match status" value="1"/>
</dbReference>
<dbReference type="PANTHER" id="PTHR45888:SF6">
    <property type="entry name" value="HL01030P-RELATED"/>
    <property type="match status" value="1"/>
</dbReference>
<feature type="domain" description="Post-SET" evidence="18">
    <location>
        <begin position="3026"/>
        <end position="3042"/>
    </location>
</feature>
<evidence type="ECO:0000313" key="20">
    <source>
        <dbReference type="EMBL" id="KFB47865.1"/>
    </source>
</evidence>
<feature type="compositionally biased region" description="Basic and acidic residues" evidence="16">
    <location>
        <begin position="1378"/>
        <end position="1393"/>
    </location>
</feature>
<evidence type="ECO:0000256" key="5">
    <source>
        <dbReference type="ARBA" id="ARBA00022691"/>
    </source>
</evidence>
<dbReference type="GO" id="GO:0045944">
    <property type="term" value="P:positive regulation of transcription by RNA polymerase II"/>
    <property type="evidence" value="ECO:0007669"/>
    <property type="project" value="TreeGrafter"/>
</dbReference>
<dbReference type="GO" id="GO:0032259">
    <property type="term" value="P:methylation"/>
    <property type="evidence" value="ECO:0007669"/>
    <property type="project" value="UniProtKB-KW"/>
</dbReference>
<feature type="compositionally biased region" description="Polar residues" evidence="16">
    <location>
        <begin position="1848"/>
        <end position="1878"/>
    </location>
</feature>
<feature type="region of interest" description="Disordered" evidence="16">
    <location>
        <begin position="289"/>
        <end position="459"/>
    </location>
</feature>
<name>A0A084WCC1_ANOSI</name>
<feature type="region of interest" description="Disordered" evidence="16">
    <location>
        <begin position="985"/>
        <end position="1049"/>
    </location>
</feature>
<keyword evidence="11" id="KW-0805">Transcription regulation</keyword>
<feature type="region of interest" description="Disordered" evidence="16">
    <location>
        <begin position="1419"/>
        <end position="1546"/>
    </location>
</feature>
<feature type="compositionally biased region" description="Polar residues" evidence="16">
    <location>
        <begin position="2442"/>
        <end position="2452"/>
    </location>
</feature>
<feature type="region of interest" description="Disordered" evidence="16">
    <location>
        <begin position="624"/>
        <end position="669"/>
    </location>
</feature>
<reference evidence="21" key="2">
    <citation type="submission" date="2020-05" db="UniProtKB">
        <authorList>
            <consortium name="EnsemblMetazoa"/>
        </authorList>
    </citation>
    <scope>IDENTIFICATION</scope>
</reference>
<feature type="region of interest" description="Disordered" evidence="16">
    <location>
        <begin position="2393"/>
        <end position="2419"/>
    </location>
</feature>
<evidence type="ECO:0000256" key="8">
    <source>
        <dbReference type="ARBA" id="ARBA00022771"/>
    </source>
</evidence>
<feature type="compositionally biased region" description="Polar residues" evidence="16">
    <location>
        <begin position="1997"/>
        <end position="2010"/>
    </location>
</feature>
<dbReference type="FunFam" id="2.170.270.10:FF:000003">
    <property type="entry name" value="Histone-lysine N-methyltransferase"/>
    <property type="match status" value="1"/>
</dbReference>
<keyword evidence="12" id="KW-0010">Activator</keyword>
<dbReference type="VEuPathDB" id="VectorBase:ASIS023794"/>
<organism evidence="20">
    <name type="scientific">Anopheles sinensis</name>
    <name type="common">Mosquito</name>
    <dbReference type="NCBI Taxonomy" id="74873"/>
    <lineage>
        <taxon>Eukaryota</taxon>
        <taxon>Metazoa</taxon>
        <taxon>Ecdysozoa</taxon>
        <taxon>Arthropoda</taxon>
        <taxon>Hexapoda</taxon>
        <taxon>Insecta</taxon>
        <taxon>Pterygota</taxon>
        <taxon>Neoptera</taxon>
        <taxon>Endopterygota</taxon>
        <taxon>Diptera</taxon>
        <taxon>Nematocera</taxon>
        <taxon>Culicoidea</taxon>
        <taxon>Culicidae</taxon>
        <taxon>Anophelinae</taxon>
        <taxon>Anopheles</taxon>
    </lineage>
</organism>
<dbReference type="InterPro" id="IPR003889">
    <property type="entry name" value="FYrich_C"/>
</dbReference>
<evidence type="ECO:0000256" key="14">
    <source>
        <dbReference type="ARBA" id="ARBA00023242"/>
    </source>
</evidence>
<dbReference type="EMBL" id="KE525335">
    <property type="protein sequence ID" value="KFB47865.1"/>
    <property type="molecule type" value="Genomic_DNA"/>
</dbReference>
<feature type="compositionally biased region" description="Low complexity" evidence="16">
    <location>
        <begin position="1755"/>
        <end position="1770"/>
    </location>
</feature>
<feature type="region of interest" description="Disordered" evidence="16">
    <location>
        <begin position="1371"/>
        <end position="1397"/>
    </location>
</feature>
<feature type="compositionally biased region" description="Low complexity" evidence="16">
    <location>
        <begin position="1005"/>
        <end position="1021"/>
    </location>
</feature>
<feature type="domain" description="SET" evidence="17">
    <location>
        <begin position="2902"/>
        <end position="3018"/>
    </location>
</feature>
<evidence type="ECO:0000259" key="17">
    <source>
        <dbReference type="PROSITE" id="PS50280"/>
    </source>
</evidence>
<dbReference type="Pfam" id="PF13832">
    <property type="entry name" value="zf-HC5HC2H_2"/>
    <property type="match status" value="1"/>
</dbReference>
<dbReference type="InterPro" id="IPR034732">
    <property type="entry name" value="EPHD"/>
</dbReference>
<feature type="compositionally biased region" description="Low complexity" evidence="16">
    <location>
        <begin position="1527"/>
        <end position="1546"/>
    </location>
</feature>
<feature type="region of interest" description="Disordered" evidence="16">
    <location>
        <begin position="2214"/>
        <end position="2237"/>
    </location>
</feature>
<evidence type="ECO:0000256" key="4">
    <source>
        <dbReference type="ARBA" id="ARBA00022679"/>
    </source>
</evidence>
<dbReference type="SMART" id="SM00542">
    <property type="entry name" value="FYRC"/>
    <property type="match status" value="1"/>
</dbReference>
<comment type="subcellular location">
    <subcellularLocation>
        <location evidence="1">Nucleus</location>
    </subcellularLocation>
</comment>
<dbReference type="GO" id="GO:0003713">
    <property type="term" value="F:transcription coactivator activity"/>
    <property type="evidence" value="ECO:0007669"/>
    <property type="project" value="TreeGrafter"/>
</dbReference>
<dbReference type="SMART" id="SM00508">
    <property type="entry name" value="PostSET"/>
    <property type="match status" value="1"/>
</dbReference>
<feature type="region of interest" description="Disordered" evidence="16">
    <location>
        <begin position="2851"/>
        <end position="2871"/>
    </location>
</feature>
<evidence type="ECO:0000256" key="9">
    <source>
        <dbReference type="ARBA" id="ARBA00022833"/>
    </source>
</evidence>
<feature type="coiled-coil region" evidence="15">
    <location>
        <begin position="221"/>
        <end position="280"/>
    </location>
</feature>
<dbReference type="PROSITE" id="PS50868">
    <property type="entry name" value="POST_SET"/>
    <property type="match status" value="1"/>
</dbReference>
<keyword evidence="13" id="KW-0804">Transcription</keyword>
<dbReference type="FunFam" id="3.30.40.10:FF:000002">
    <property type="entry name" value="Histone-lysine N-methyltransferase"/>
    <property type="match status" value="1"/>
</dbReference>
<feature type="compositionally biased region" description="Pro residues" evidence="16">
    <location>
        <begin position="419"/>
        <end position="431"/>
    </location>
</feature>
<feature type="compositionally biased region" description="Polar residues" evidence="16">
    <location>
        <begin position="1271"/>
        <end position="1284"/>
    </location>
</feature>
<dbReference type="Pfam" id="PF05965">
    <property type="entry name" value="FYRC"/>
    <property type="match status" value="1"/>
</dbReference>
<dbReference type="GO" id="GO:0008270">
    <property type="term" value="F:zinc ion binding"/>
    <property type="evidence" value="ECO:0007669"/>
    <property type="project" value="UniProtKB-KW"/>
</dbReference>
<dbReference type="PROSITE" id="PS51805">
    <property type="entry name" value="EPHD"/>
    <property type="match status" value="1"/>
</dbReference>
<dbReference type="Gene3D" id="3.30.40.10">
    <property type="entry name" value="Zinc/RING finger domain, C3HC4 (zinc finger)"/>
    <property type="match status" value="1"/>
</dbReference>
<dbReference type="PROSITE" id="PS51543">
    <property type="entry name" value="FYRC"/>
    <property type="match status" value="1"/>
</dbReference>
<keyword evidence="22" id="KW-1185">Reference proteome</keyword>
<feature type="compositionally biased region" description="Low complexity" evidence="16">
    <location>
        <begin position="637"/>
        <end position="648"/>
    </location>
</feature>
<dbReference type="OMA" id="CQIVQLF"/>
<keyword evidence="2" id="KW-0597">Phosphoprotein</keyword>
<dbReference type="SMART" id="SM00317">
    <property type="entry name" value="SET"/>
    <property type="match status" value="1"/>
</dbReference>
<dbReference type="OrthoDB" id="308383at2759"/>